<dbReference type="EMBL" id="JBCLSQ010000011">
    <property type="protein sequence ID" value="MEY8537959.1"/>
    <property type="molecule type" value="Genomic_DNA"/>
</dbReference>
<keyword evidence="1" id="KW-0732">Signal</keyword>
<reference evidence="3 4" key="1">
    <citation type="submission" date="2024-03" db="EMBL/GenBank/DDBJ databases">
        <title>Mouse gut bacterial collection (mGBC) of GemPharmatech.</title>
        <authorList>
            <person name="He Y."/>
            <person name="Dong L."/>
            <person name="Wu D."/>
            <person name="Gao X."/>
            <person name="Lin Z."/>
        </authorList>
    </citation>
    <scope>NUCLEOTIDE SEQUENCE [LARGE SCALE GENOMIC DNA]</scope>
    <source>
        <strain evidence="3 4">20-218</strain>
    </source>
</reference>
<feature type="domain" description="WxL" evidence="2">
    <location>
        <begin position="218"/>
        <end position="366"/>
    </location>
</feature>
<sequence>MKRLFIINVVLSLALLNSITTNKISAAVPNISQKATITITLKLSAQNIIISETTAKSLTESQLKSLMNVAGENLAGLQLDANTIKTANTGLEGRDYLDIPVTWTTSHEKAQAHLVLVADEAVISSDRQKAVNAYPVTLGQDIANEIGASRNQEKLDFYTRAKAYQADGTVSPAVLANAGEYFSALKNAASNDVVPITYNFSAADKTLSKSVDVTVFSGSLNFTSAPSTMSFGQLKVKPISLRAFPSYDQDVVVTDTRLAFKNTGWTMFVKENRPLVEVDESGVALAGGRSLVGALWFSADGVNKTMLSANNTLVHSELAGTKGGTFNLSQNWNGTTQKGIYLEVPVTQQYAAKYQGGLTWTLSDVPSN</sequence>
<dbReference type="InterPro" id="IPR027994">
    <property type="entry name" value="WxL_dom"/>
</dbReference>
<dbReference type="Pfam" id="PF13731">
    <property type="entry name" value="WxL"/>
    <property type="match status" value="1"/>
</dbReference>
<evidence type="ECO:0000256" key="1">
    <source>
        <dbReference type="SAM" id="SignalP"/>
    </source>
</evidence>
<gene>
    <name evidence="3" type="ORF">AALM99_05825</name>
</gene>
<accession>A0ABV4D8D6</accession>
<name>A0ABV4D8D6_9LACT</name>
<evidence type="ECO:0000313" key="4">
    <source>
        <dbReference type="Proteomes" id="UP001565242"/>
    </source>
</evidence>
<dbReference type="Proteomes" id="UP001565242">
    <property type="component" value="Unassembled WGS sequence"/>
</dbReference>
<comment type="caution">
    <text evidence="3">The sequence shown here is derived from an EMBL/GenBank/DDBJ whole genome shotgun (WGS) entry which is preliminary data.</text>
</comment>
<keyword evidence="4" id="KW-1185">Reference proteome</keyword>
<feature type="signal peptide" evidence="1">
    <location>
        <begin position="1"/>
        <end position="26"/>
    </location>
</feature>
<organism evidence="3 4">
    <name type="scientific">Lactococcus muris</name>
    <dbReference type="NCBI Taxonomy" id="2941330"/>
    <lineage>
        <taxon>Bacteria</taxon>
        <taxon>Bacillati</taxon>
        <taxon>Bacillota</taxon>
        <taxon>Bacilli</taxon>
        <taxon>Lactobacillales</taxon>
        <taxon>Streptococcaceae</taxon>
        <taxon>Lactococcus</taxon>
    </lineage>
</organism>
<evidence type="ECO:0000259" key="2">
    <source>
        <dbReference type="Pfam" id="PF13731"/>
    </source>
</evidence>
<evidence type="ECO:0000313" key="3">
    <source>
        <dbReference type="EMBL" id="MEY8537959.1"/>
    </source>
</evidence>
<proteinExistence type="predicted"/>
<protein>
    <submittedName>
        <fullName evidence="3">WxL domain-containing protein</fullName>
    </submittedName>
</protein>
<feature type="chain" id="PRO_5045100458" evidence="1">
    <location>
        <begin position="27"/>
        <end position="368"/>
    </location>
</feature>
<dbReference type="RefSeq" id="WP_202230921.1">
    <property type="nucleotide sequence ID" value="NZ_JBCLSQ010000011.1"/>
</dbReference>